<dbReference type="FunFam" id="3.10.450.240:FF:000001">
    <property type="entry name" value="Mitochondrial import inner membrane translocase subunit TIM44"/>
    <property type="match status" value="1"/>
</dbReference>
<evidence type="ECO:0000256" key="16">
    <source>
        <dbReference type="SAM" id="MobiDB-lite"/>
    </source>
</evidence>
<keyword evidence="8" id="KW-0653">Protein transport</keyword>
<dbReference type="GO" id="GO:0005743">
    <property type="term" value="C:mitochondrial inner membrane"/>
    <property type="evidence" value="ECO:0007669"/>
    <property type="project" value="UniProtKB-SubCell"/>
</dbReference>
<evidence type="ECO:0000313" key="18">
    <source>
        <dbReference type="EMBL" id="KFM82998.1"/>
    </source>
</evidence>
<comment type="subunit">
    <text evidence="14">Probable component of the PAM complex at least composed of a mitochondrial HSP70 protein, GRPEL1 or GRPEL2, TIMM44, TIMM16/PAM16 and TIMM14/DNAJC19. The complex interacts with the TIMM23 component of the TIM23 complex. Interacts with SLC25A4/ANT1 and SLC25A5/ANT2; leading to inhibit the presequence translocase TIMM23, thereby promoting stabilization of PINK1.</text>
</comment>
<dbReference type="InterPro" id="IPR039544">
    <property type="entry name" value="Tim44-like"/>
</dbReference>
<keyword evidence="12" id="KW-0472">Membrane</keyword>
<evidence type="ECO:0000256" key="15">
    <source>
        <dbReference type="ARBA" id="ARBA00074309"/>
    </source>
</evidence>
<keyword evidence="9" id="KW-0809">Transit peptide</keyword>
<keyword evidence="5" id="KW-0547">Nucleotide-binding</keyword>
<gene>
    <name evidence="18" type="ORF">X975_02479</name>
</gene>
<dbReference type="AlphaFoldDB" id="A0A087V059"/>
<keyword evidence="10" id="KW-0811">Translocation</keyword>
<dbReference type="PIRSF" id="PIRSF037871">
    <property type="entry name" value="TIM44"/>
    <property type="match status" value="1"/>
</dbReference>
<evidence type="ECO:0000256" key="12">
    <source>
        <dbReference type="ARBA" id="ARBA00023136"/>
    </source>
</evidence>
<dbReference type="SUPFAM" id="SSF54427">
    <property type="entry name" value="NTF2-like"/>
    <property type="match status" value="1"/>
</dbReference>
<evidence type="ECO:0000313" key="19">
    <source>
        <dbReference type="Proteomes" id="UP000054359"/>
    </source>
</evidence>
<keyword evidence="6" id="KW-0999">Mitochondrion inner membrane</keyword>
<dbReference type="OrthoDB" id="10265990at2759"/>
<evidence type="ECO:0000256" key="6">
    <source>
        <dbReference type="ARBA" id="ARBA00022792"/>
    </source>
</evidence>
<dbReference type="GO" id="GO:0030150">
    <property type="term" value="P:protein import into mitochondrial matrix"/>
    <property type="evidence" value="ECO:0007669"/>
    <property type="project" value="InterPro"/>
</dbReference>
<dbReference type="OMA" id="ECETEII"/>
<evidence type="ECO:0000256" key="8">
    <source>
        <dbReference type="ARBA" id="ARBA00022927"/>
    </source>
</evidence>
<dbReference type="PANTHER" id="PTHR10721">
    <property type="entry name" value="MITOCHONDRIAL IMPORT INNER MEMBRANE TRANSLOCASE SUBUNIT TIM44"/>
    <property type="match status" value="1"/>
</dbReference>
<comment type="subcellular location">
    <subcellularLocation>
        <location evidence="1">Mitochondrion inner membrane</location>
        <topology evidence="1">Peripheral membrane protein</topology>
        <orientation evidence="1">Matrix side</orientation>
    </subcellularLocation>
</comment>
<evidence type="ECO:0000256" key="3">
    <source>
        <dbReference type="ARBA" id="ARBA00022448"/>
    </source>
</evidence>
<evidence type="ECO:0000256" key="1">
    <source>
        <dbReference type="ARBA" id="ARBA00004443"/>
    </source>
</evidence>
<evidence type="ECO:0000256" key="4">
    <source>
        <dbReference type="ARBA" id="ARBA00022553"/>
    </source>
</evidence>
<dbReference type="Proteomes" id="UP000054359">
    <property type="component" value="Unassembled WGS sequence"/>
</dbReference>
<comment type="similarity">
    <text evidence="2">Belongs to the Tim44 family.</text>
</comment>
<keyword evidence="4" id="KW-0597">Phosphoprotein</keyword>
<dbReference type="SMART" id="SM00978">
    <property type="entry name" value="Tim44"/>
    <property type="match status" value="1"/>
</dbReference>
<dbReference type="EMBL" id="KK122567">
    <property type="protein sequence ID" value="KFM82998.1"/>
    <property type="molecule type" value="Genomic_DNA"/>
</dbReference>
<feature type="domain" description="Tim44-like" evidence="17">
    <location>
        <begin position="177"/>
        <end position="326"/>
    </location>
</feature>
<dbReference type="Pfam" id="PF04280">
    <property type="entry name" value="Tim44"/>
    <property type="match status" value="1"/>
</dbReference>
<dbReference type="GO" id="GO:0051087">
    <property type="term" value="F:protein-folding chaperone binding"/>
    <property type="evidence" value="ECO:0007669"/>
    <property type="project" value="InterPro"/>
</dbReference>
<reference evidence="18 19" key="1">
    <citation type="submission" date="2013-11" db="EMBL/GenBank/DDBJ databases">
        <title>Genome sequencing of Stegodyphus mimosarum.</title>
        <authorList>
            <person name="Bechsgaard J."/>
        </authorList>
    </citation>
    <scope>NUCLEOTIDE SEQUENCE [LARGE SCALE GENOMIC DNA]</scope>
</reference>
<dbReference type="STRING" id="407821.A0A087V059"/>
<evidence type="ECO:0000256" key="2">
    <source>
        <dbReference type="ARBA" id="ARBA00009597"/>
    </source>
</evidence>
<evidence type="ECO:0000256" key="5">
    <source>
        <dbReference type="ARBA" id="ARBA00022741"/>
    </source>
</evidence>
<name>A0A087V059_STEMI</name>
<dbReference type="PANTHER" id="PTHR10721:SF1">
    <property type="entry name" value="MITOCHONDRIAL IMPORT INNER MEMBRANE TRANSLOCASE SUBUNIT TIM44"/>
    <property type="match status" value="1"/>
</dbReference>
<dbReference type="InterPro" id="IPR017303">
    <property type="entry name" value="Tim44"/>
</dbReference>
<comment type="function">
    <text evidence="13">Essential component of the PAM complex, a complex required for the translocation of transit peptide-containing proteins from the inner membrane into the mitochondrial matrix in an ATP-dependent manner. Recruits mitochondrial HSP70 to drive protein translocation into the matrix using ATP as an energy source.</text>
</comment>
<evidence type="ECO:0000256" key="13">
    <source>
        <dbReference type="ARBA" id="ARBA00057148"/>
    </source>
</evidence>
<evidence type="ECO:0000256" key="11">
    <source>
        <dbReference type="ARBA" id="ARBA00023128"/>
    </source>
</evidence>
<evidence type="ECO:0000256" key="10">
    <source>
        <dbReference type="ARBA" id="ARBA00023010"/>
    </source>
</evidence>
<accession>A0A087V059</accession>
<evidence type="ECO:0000256" key="14">
    <source>
        <dbReference type="ARBA" id="ARBA00063163"/>
    </source>
</evidence>
<dbReference type="Gene3D" id="3.10.450.240">
    <property type="match status" value="1"/>
</dbReference>
<protein>
    <recommendedName>
        <fullName evidence="15">Mitochondrial import inner membrane translocase subunit TIM44</fullName>
    </recommendedName>
</protein>
<dbReference type="InterPro" id="IPR032710">
    <property type="entry name" value="NTF2-like_dom_sf"/>
</dbReference>
<organism evidence="18 19">
    <name type="scientific">Stegodyphus mimosarum</name>
    <name type="common">African social velvet spider</name>
    <dbReference type="NCBI Taxonomy" id="407821"/>
    <lineage>
        <taxon>Eukaryota</taxon>
        <taxon>Metazoa</taxon>
        <taxon>Ecdysozoa</taxon>
        <taxon>Arthropoda</taxon>
        <taxon>Chelicerata</taxon>
        <taxon>Arachnida</taxon>
        <taxon>Araneae</taxon>
        <taxon>Araneomorphae</taxon>
        <taxon>Entelegynae</taxon>
        <taxon>Eresoidea</taxon>
        <taxon>Eresidae</taxon>
        <taxon>Stegodyphus</taxon>
    </lineage>
</organism>
<dbReference type="InterPro" id="IPR007379">
    <property type="entry name" value="Tim44-like_dom"/>
</dbReference>
<evidence type="ECO:0000256" key="9">
    <source>
        <dbReference type="ARBA" id="ARBA00022946"/>
    </source>
</evidence>
<proteinExistence type="inferred from homology"/>
<evidence type="ECO:0000259" key="17">
    <source>
        <dbReference type="SMART" id="SM00978"/>
    </source>
</evidence>
<keyword evidence="19" id="KW-1185">Reference proteome</keyword>
<feature type="non-terminal residue" evidence="18">
    <location>
        <position position="333"/>
    </location>
</feature>
<keyword evidence="3" id="KW-0813">Transport</keyword>
<sequence>MEHLESLKGKFKESLEEAQKSEFGKKSQKLTEEFAKSAKTAAEALAKQSEQLGKSTPLRAVAEGVKTVKEQIEEAQMAGPRVYQAPVKLHKRSERSKMSTEQRVVEPNLEATGIELHKDSKWFQSWQNFRDNNQYVNKIFDWKMRYDESDNPVVRASRLLTDKVTDLFGGLFQKTELSEVLTEICKMDPNFDKEAFIKECETEIIPNILESMIQGELEILEDWCYEGPYNTLATPIKQAKELGYFFDSKILDINNVDLAMGKMMEQGPVLVLTFQSQQILVVRDSKGNVVEGDPDKVLRIHYVWALCRDQSELDPKAAWKLMDLSASSTEQWL</sequence>
<feature type="region of interest" description="Disordered" evidence="16">
    <location>
        <begin position="1"/>
        <end position="29"/>
    </location>
</feature>
<keyword evidence="11" id="KW-0496">Mitochondrion</keyword>
<keyword evidence="7" id="KW-0067">ATP-binding</keyword>
<evidence type="ECO:0000256" key="7">
    <source>
        <dbReference type="ARBA" id="ARBA00022840"/>
    </source>
</evidence>
<dbReference type="GO" id="GO:0005524">
    <property type="term" value="F:ATP binding"/>
    <property type="evidence" value="ECO:0007669"/>
    <property type="project" value="UniProtKB-KW"/>
</dbReference>